<reference evidence="1 2" key="1">
    <citation type="submission" date="2019-03" db="EMBL/GenBank/DDBJ databases">
        <title>Genomic Encyclopedia of Type Strains, Phase IV (KMG-IV): sequencing the most valuable type-strain genomes for metagenomic binning, comparative biology and taxonomic classification.</title>
        <authorList>
            <person name="Goeker M."/>
        </authorList>
    </citation>
    <scope>NUCLEOTIDE SEQUENCE [LARGE SCALE GENOMIC DNA]</scope>
    <source>
        <strain evidence="1 2">DSM 12121</strain>
    </source>
</reference>
<dbReference type="InterPro" id="IPR023846">
    <property type="entry name" value="CHP04042_MSMEG0570"/>
</dbReference>
<accession>A0A4R6DZS3</accession>
<comment type="caution">
    <text evidence="1">The sequence shown here is derived from an EMBL/GenBank/DDBJ whole genome shotgun (WGS) entry which is preliminary data.</text>
</comment>
<sequence length="98" mass="11195">MPELYFHVRWPDGQEEACYSPSLVIADHLAAGQTYPVPEFVARCEQALNEASERVRQKYGFYCSSAMDQLGHIRSRARDFETQPDSRVTVARFEPGAR</sequence>
<dbReference type="RefSeq" id="WP_133591377.1">
    <property type="nucleotide sequence ID" value="NZ_SNVV01000008.1"/>
</dbReference>
<dbReference type="OrthoDB" id="195104at2"/>
<dbReference type="Proteomes" id="UP000295129">
    <property type="component" value="Unassembled WGS sequence"/>
</dbReference>
<organism evidence="1 2">
    <name type="scientific">Azoarcus indigens</name>
    <dbReference type="NCBI Taxonomy" id="29545"/>
    <lineage>
        <taxon>Bacteria</taxon>
        <taxon>Pseudomonadati</taxon>
        <taxon>Pseudomonadota</taxon>
        <taxon>Betaproteobacteria</taxon>
        <taxon>Rhodocyclales</taxon>
        <taxon>Zoogloeaceae</taxon>
        <taxon>Azoarcus</taxon>
    </lineage>
</organism>
<proteinExistence type="predicted"/>
<name>A0A4R6DZS3_9RHOO</name>
<evidence type="ECO:0000313" key="1">
    <source>
        <dbReference type="EMBL" id="TDN50905.1"/>
    </source>
</evidence>
<evidence type="ECO:0000313" key="2">
    <source>
        <dbReference type="Proteomes" id="UP000295129"/>
    </source>
</evidence>
<dbReference type="AlphaFoldDB" id="A0A4R6DZS3"/>
<dbReference type="EMBL" id="SNVV01000008">
    <property type="protein sequence ID" value="TDN50905.1"/>
    <property type="molecule type" value="Genomic_DNA"/>
</dbReference>
<keyword evidence="2" id="KW-1185">Reference proteome</keyword>
<gene>
    <name evidence="1" type="ORF">C7389_108149</name>
</gene>
<dbReference type="NCBIfam" id="TIGR04042">
    <property type="entry name" value="MSMEG_0570_fam"/>
    <property type="match status" value="1"/>
</dbReference>
<protein>
    <submittedName>
        <fullName evidence="1">Putative repeat protein (TIGR04042 family)</fullName>
    </submittedName>
</protein>